<feature type="region of interest" description="Disordered" evidence="1">
    <location>
        <begin position="60"/>
        <end position="82"/>
    </location>
</feature>
<evidence type="ECO:0000259" key="2">
    <source>
        <dbReference type="Pfam" id="PF08279"/>
    </source>
</evidence>
<proteinExistence type="predicted"/>
<dbReference type="InterPro" id="IPR013196">
    <property type="entry name" value="HTH_11"/>
</dbReference>
<dbReference type="Proteomes" id="UP001431429">
    <property type="component" value="Unassembled WGS sequence"/>
</dbReference>
<dbReference type="InterPro" id="IPR036388">
    <property type="entry name" value="WH-like_DNA-bd_sf"/>
</dbReference>
<feature type="region of interest" description="Disordered" evidence="1">
    <location>
        <begin position="1"/>
        <end position="21"/>
    </location>
</feature>
<keyword evidence="4" id="KW-1185">Reference proteome</keyword>
<name>A0ABT0USF9_9ACTN</name>
<reference evidence="3" key="1">
    <citation type="submission" date="2022-06" db="EMBL/GenBank/DDBJ databases">
        <title>Genome public.</title>
        <authorList>
            <person name="Sun Q."/>
        </authorList>
    </citation>
    <scope>NUCLEOTIDE SEQUENCE</scope>
    <source>
        <strain evidence="3">CWNU-1</strain>
    </source>
</reference>
<dbReference type="SUPFAM" id="SSF46689">
    <property type="entry name" value="Homeodomain-like"/>
    <property type="match status" value="1"/>
</dbReference>
<comment type="caution">
    <text evidence="3">The sequence shown here is derived from an EMBL/GenBank/DDBJ whole genome shotgun (WGS) entry which is preliminary data.</text>
</comment>
<dbReference type="Pfam" id="PF08279">
    <property type="entry name" value="HTH_11"/>
    <property type="match status" value="1"/>
</dbReference>
<dbReference type="InterPro" id="IPR009057">
    <property type="entry name" value="Homeodomain-like_sf"/>
</dbReference>
<sequence length="150" mass="15972">MTATTATPAATSGSRSATTATRRATVARLLAENVSQIEIARRLGVSKHVVWRDIRALERDAQHADQQQPQSATRTATDGEVRDLKARRAAEAGAAMRTLAEAVAAAVDAEPSHVMVPAPDAHAWAGQLREHIASLARLLAGFAECYPEPE</sequence>
<dbReference type="RefSeq" id="WP_250920505.1">
    <property type="nucleotide sequence ID" value="NZ_JAMQAW010000023.1"/>
</dbReference>
<dbReference type="Gene3D" id="1.10.10.10">
    <property type="entry name" value="Winged helix-like DNA-binding domain superfamily/Winged helix DNA-binding domain"/>
    <property type="match status" value="1"/>
</dbReference>
<protein>
    <submittedName>
        <fullName evidence="3">Helix-turn-helix domain-containing protein</fullName>
    </submittedName>
</protein>
<accession>A0ABT0USF9</accession>
<evidence type="ECO:0000313" key="3">
    <source>
        <dbReference type="EMBL" id="MCM2390176.1"/>
    </source>
</evidence>
<evidence type="ECO:0000256" key="1">
    <source>
        <dbReference type="SAM" id="MobiDB-lite"/>
    </source>
</evidence>
<dbReference type="EMBL" id="JAMQAW010000023">
    <property type="protein sequence ID" value="MCM2390176.1"/>
    <property type="molecule type" value="Genomic_DNA"/>
</dbReference>
<organism evidence="3 4">
    <name type="scientific">Streptomyces albipurpureus</name>
    <dbReference type="NCBI Taxonomy" id="2897419"/>
    <lineage>
        <taxon>Bacteria</taxon>
        <taxon>Bacillati</taxon>
        <taxon>Actinomycetota</taxon>
        <taxon>Actinomycetes</taxon>
        <taxon>Kitasatosporales</taxon>
        <taxon>Streptomycetaceae</taxon>
        <taxon>Streptomyces</taxon>
    </lineage>
</organism>
<evidence type="ECO:0000313" key="4">
    <source>
        <dbReference type="Proteomes" id="UP001431429"/>
    </source>
</evidence>
<feature type="domain" description="Helix-turn-helix type 11" evidence="2">
    <location>
        <begin position="29"/>
        <end position="59"/>
    </location>
</feature>
<gene>
    <name evidence="3" type="ORF">NBG84_18080</name>
</gene>
<feature type="compositionally biased region" description="Polar residues" evidence="1">
    <location>
        <begin position="64"/>
        <end position="76"/>
    </location>
</feature>